<dbReference type="RefSeq" id="WP_171817291.1">
    <property type="nucleotide sequence ID" value="NZ_AP012547.1"/>
</dbReference>
<name>W0SAE5_9PROT</name>
<sequence length="377" mass="40834">MKQRISKSELSVGQPIPWDAYDQDGVLLLRRGETVPSQKAIDRLIDSGLFAHKEEPDAGRGHDAAIDEKSSTLQQIVDARRILASILAHSSESGDGFAPRMEKLVQAVRNASESHGAVSLASILLMQDADYRVRHPINVAILSHFLARELSLDDAAQQLIVAAALTMNLGMYEVQEKVDAIPGALNDKLMSMIRRHPELGVERLAKLGVTDEKWLALVRQHHECIDGSGYPAGLAGDATEMGAKIIGLADRFCAMVSVRGYRPPHKPNTAVRDLYLKHGQKIDPVVAATLIRLVGIYPLGTLVRLKTAEVAVVTGAGNGPDTPAVHAVISRGGAQLEVASHRKTHLADFAIEEVLTIDKLKIPIRMASIWGKDAKLA</sequence>
<gene>
    <name evidence="2" type="ORF">SUTH_00146</name>
</gene>
<keyword evidence="2" id="KW-0378">Hydrolase</keyword>
<feature type="domain" description="HD-GYP" evidence="1">
    <location>
        <begin position="110"/>
        <end position="306"/>
    </location>
</feature>
<dbReference type="CDD" id="cd00077">
    <property type="entry name" value="HDc"/>
    <property type="match status" value="1"/>
</dbReference>
<dbReference type="Proteomes" id="UP000031637">
    <property type="component" value="Chromosome"/>
</dbReference>
<dbReference type="InterPro" id="IPR037522">
    <property type="entry name" value="HD_GYP_dom"/>
</dbReference>
<reference evidence="2 3" key="1">
    <citation type="journal article" date="2014" name="Syst. Appl. Microbiol.">
        <title>Complete genomes of freshwater sulfur oxidizers Sulfuricella denitrificans skB26 and Sulfuritalea hydrogenivorans sk43H: genetic insights into the sulfur oxidation pathway of betaproteobacteria.</title>
        <authorList>
            <person name="Watanabe T."/>
            <person name="Kojima H."/>
            <person name="Fukui M."/>
        </authorList>
    </citation>
    <scope>NUCLEOTIDE SEQUENCE [LARGE SCALE GENOMIC DNA]</scope>
    <source>
        <strain evidence="2">DSM22779</strain>
    </source>
</reference>
<dbReference type="AlphaFoldDB" id="W0SAE5"/>
<evidence type="ECO:0000259" key="1">
    <source>
        <dbReference type="PROSITE" id="PS51832"/>
    </source>
</evidence>
<dbReference type="STRING" id="1223802.SUTH_00146"/>
<dbReference type="EMBL" id="AP012547">
    <property type="protein sequence ID" value="BAO27966.1"/>
    <property type="molecule type" value="Genomic_DNA"/>
</dbReference>
<dbReference type="GO" id="GO:0008081">
    <property type="term" value="F:phosphoric diester hydrolase activity"/>
    <property type="evidence" value="ECO:0007669"/>
    <property type="project" value="UniProtKB-ARBA"/>
</dbReference>
<evidence type="ECO:0000313" key="3">
    <source>
        <dbReference type="Proteomes" id="UP000031637"/>
    </source>
</evidence>
<evidence type="ECO:0000313" key="2">
    <source>
        <dbReference type="EMBL" id="BAO27966.1"/>
    </source>
</evidence>
<dbReference type="PANTHER" id="PTHR43155">
    <property type="entry name" value="CYCLIC DI-GMP PHOSPHODIESTERASE PA4108-RELATED"/>
    <property type="match status" value="1"/>
</dbReference>
<dbReference type="SUPFAM" id="SSF109604">
    <property type="entry name" value="HD-domain/PDEase-like"/>
    <property type="match status" value="1"/>
</dbReference>
<keyword evidence="3" id="KW-1185">Reference proteome</keyword>
<dbReference type="PANTHER" id="PTHR43155:SF2">
    <property type="entry name" value="CYCLIC DI-GMP PHOSPHODIESTERASE PA4108"/>
    <property type="match status" value="1"/>
</dbReference>
<dbReference type="InterPro" id="IPR003607">
    <property type="entry name" value="HD/PDEase_dom"/>
</dbReference>
<dbReference type="HOGENOM" id="CLU_000445_92_1_4"/>
<accession>W0SAE5</accession>
<proteinExistence type="predicted"/>
<dbReference type="Gene3D" id="1.10.3210.10">
    <property type="entry name" value="Hypothetical protein af1432"/>
    <property type="match status" value="1"/>
</dbReference>
<organism evidence="2 3">
    <name type="scientific">Sulfuritalea hydrogenivorans sk43H</name>
    <dbReference type="NCBI Taxonomy" id="1223802"/>
    <lineage>
        <taxon>Bacteria</taxon>
        <taxon>Pseudomonadati</taxon>
        <taxon>Pseudomonadota</taxon>
        <taxon>Betaproteobacteria</taxon>
        <taxon>Nitrosomonadales</taxon>
        <taxon>Sterolibacteriaceae</taxon>
        <taxon>Sulfuritalea</taxon>
    </lineage>
</organism>
<protein>
    <submittedName>
        <fullName evidence="2">Metal dependent phosphohydrolase</fullName>
    </submittedName>
</protein>
<dbReference type="Pfam" id="PF13487">
    <property type="entry name" value="HD_5"/>
    <property type="match status" value="1"/>
</dbReference>
<dbReference type="KEGG" id="shd:SUTH_00146"/>
<dbReference type="PROSITE" id="PS51832">
    <property type="entry name" value="HD_GYP"/>
    <property type="match status" value="1"/>
</dbReference>